<keyword evidence="1" id="KW-0732">Signal</keyword>
<protein>
    <submittedName>
        <fullName evidence="2">Uncharacterized protein</fullName>
    </submittedName>
</protein>
<evidence type="ECO:0000313" key="2">
    <source>
        <dbReference type="EMBL" id="CAJ0581788.1"/>
    </source>
</evidence>
<feature type="chain" id="PRO_5041428218" evidence="1">
    <location>
        <begin position="23"/>
        <end position="341"/>
    </location>
</feature>
<sequence>MLSYSLAGSLLIFAAFFRPSDGQSIDAIFNQLSDRFRKSARVDSAEDSDSRRKMLKWSQLMRMGGDIAKNPKYALLHALTATEPPVEEDKSEFVSQDNLKTIRMLQSMMGFVSPTTPRSGVSFQRIFERTMGASPWSRMAGTLLDTVSTGNTVAERERPTESLFRKTWYGEALGTVLGIGDEEKPIYRAAPPRNFGITNFLNPYPAYPGDAAASYMARRTTEAPPVVNPLELFSRPLQNFIGTQNRDQRVLETGNDAFDRLVVHENEGGGLLSNRWNKRGLQWTDGNLKLVNMKGSDLLGSEVAVHDRSIDIPVQSWIDLASGLVSSAQGHERQQDDEFRA</sequence>
<feature type="non-terminal residue" evidence="2">
    <location>
        <position position="1"/>
    </location>
</feature>
<proteinExistence type="predicted"/>
<dbReference type="EMBL" id="CATQJA010002663">
    <property type="protein sequence ID" value="CAJ0581788.1"/>
    <property type="molecule type" value="Genomic_DNA"/>
</dbReference>
<evidence type="ECO:0000313" key="3">
    <source>
        <dbReference type="Proteomes" id="UP001177023"/>
    </source>
</evidence>
<feature type="signal peptide" evidence="1">
    <location>
        <begin position="1"/>
        <end position="22"/>
    </location>
</feature>
<dbReference type="AlphaFoldDB" id="A0AA36D639"/>
<organism evidence="2 3">
    <name type="scientific">Mesorhabditis spiculigera</name>
    <dbReference type="NCBI Taxonomy" id="96644"/>
    <lineage>
        <taxon>Eukaryota</taxon>
        <taxon>Metazoa</taxon>
        <taxon>Ecdysozoa</taxon>
        <taxon>Nematoda</taxon>
        <taxon>Chromadorea</taxon>
        <taxon>Rhabditida</taxon>
        <taxon>Rhabditina</taxon>
        <taxon>Rhabditomorpha</taxon>
        <taxon>Rhabditoidea</taxon>
        <taxon>Rhabditidae</taxon>
        <taxon>Mesorhabditinae</taxon>
        <taxon>Mesorhabditis</taxon>
    </lineage>
</organism>
<accession>A0AA36D639</accession>
<comment type="caution">
    <text evidence="2">The sequence shown here is derived from an EMBL/GenBank/DDBJ whole genome shotgun (WGS) entry which is preliminary data.</text>
</comment>
<reference evidence="2" key="1">
    <citation type="submission" date="2023-06" db="EMBL/GenBank/DDBJ databases">
        <authorList>
            <person name="Delattre M."/>
        </authorList>
    </citation>
    <scope>NUCLEOTIDE SEQUENCE</scope>
    <source>
        <strain evidence="2">AF72</strain>
    </source>
</reference>
<name>A0AA36D639_9BILA</name>
<evidence type="ECO:0000256" key="1">
    <source>
        <dbReference type="SAM" id="SignalP"/>
    </source>
</evidence>
<gene>
    <name evidence="2" type="ORF">MSPICULIGERA_LOCUS19942</name>
</gene>
<keyword evidence="3" id="KW-1185">Reference proteome</keyword>
<dbReference type="Proteomes" id="UP001177023">
    <property type="component" value="Unassembled WGS sequence"/>
</dbReference>